<reference evidence="1" key="1">
    <citation type="submission" date="2018-06" db="EMBL/GenBank/DDBJ databases">
        <authorList>
            <consortium name="Pathogen Informatics"/>
            <person name="Doyle S."/>
        </authorList>
    </citation>
    <scope>NUCLEOTIDE SEQUENCE</scope>
    <source>
        <strain evidence="1">NCTC13307</strain>
    </source>
</reference>
<dbReference type="EMBL" id="UFWD01000002">
    <property type="protein sequence ID" value="SUY83315.1"/>
    <property type="molecule type" value="Genomic_DNA"/>
</dbReference>
<name>A0A381KN35_CLODI</name>
<organism evidence="1">
    <name type="scientific">Clostridioides difficile</name>
    <name type="common">Peptoclostridium difficile</name>
    <dbReference type="NCBI Taxonomy" id="1496"/>
    <lineage>
        <taxon>Bacteria</taxon>
        <taxon>Bacillati</taxon>
        <taxon>Bacillota</taxon>
        <taxon>Clostridia</taxon>
        <taxon>Peptostreptococcales</taxon>
        <taxon>Peptostreptococcaceae</taxon>
        <taxon>Clostridioides</taxon>
    </lineage>
</organism>
<evidence type="ECO:0000313" key="1">
    <source>
        <dbReference type="EMBL" id="SUY83315.1"/>
    </source>
</evidence>
<protein>
    <submittedName>
        <fullName evidence="1">Cation efflux protein</fullName>
    </submittedName>
</protein>
<dbReference type="AlphaFoldDB" id="A0A381KN35"/>
<accession>A0A381KN35</accession>
<proteinExistence type="predicted"/>
<sequence>METRYEEANKITIQSILWNVVLTIIKGYSWCYW</sequence>
<gene>
    <name evidence="1" type="ORF">NCTC13307_04434</name>
</gene>